<name>A0A4R7ZCK9_9FIRM</name>
<proteinExistence type="predicted"/>
<accession>A0A4R7ZCK9</accession>
<organism evidence="2 3">
    <name type="scientific">Breznakia blatticola</name>
    <dbReference type="NCBI Taxonomy" id="1754012"/>
    <lineage>
        <taxon>Bacteria</taxon>
        <taxon>Bacillati</taxon>
        <taxon>Bacillota</taxon>
        <taxon>Erysipelotrichia</taxon>
        <taxon>Erysipelotrichales</taxon>
        <taxon>Erysipelotrichaceae</taxon>
        <taxon>Breznakia</taxon>
    </lineage>
</organism>
<evidence type="ECO:0000256" key="1">
    <source>
        <dbReference type="SAM" id="Coils"/>
    </source>
</evidence>
<dbReference type="RefSeq" id="WP_134171074.1">
    <property type="nucleotide sequence ID" value="NZ_SODD01000049.1"/>
</dbReference>
<evidence type="ECO:0000313" key="3">
    <source>
        <dbReference type="Proteomes" id="UP000294743"/>
    </source>
</evidence>
<reference evidence="2 3" key="1">
    <citation type="submission" date="2019-03" db="EMBL/GenBank/DDBJ databases">
        <title>Genomic Encyclopedia of Type Strains, Phase IV (KMG-IV): sequencing the most valuable type-strain genomes for metagenomic binning, comparative biology and taxonomic classification.</title>
        <authorList>
            <person name="Goeker M."/>
        </authorList>
    </citation>
    <scope>NUCLEOTIDE SEQUENCE [LARGE SCALE GENOMIC DNA]</scope>
    <source>
        <strain evidence="2 3">DSM 28867</strain>
    </source>
</reference>
<comment type="caution">
    <text evidence="2">The sequence shown here is derived from an EMBL/GenBank/DDBJ whole genome shotgun (WGS) entry which is preliminary data.</text>
</comment>
<dbReference type="EMBL" id="SODD01000049">
    <property type="protein sequence ID" value="TDW13121.1"/>
    <property type="molecule type" value="Genomic_DNA"/>
</dbReference>
<dbReference type="AlphaFoldDB" id="A0A4R7ZCK9"/>
<protein>
    <submittedName>
        <fullName evidence="2">Uncharacterized protein</fullName>
    </submittedName>
</protein>
<evidence type="ECO:0000313" key="2">
    <source>
        <dbReference type="EMBL" id="TDW13121.1"/>
    </source>
</evidence>
<sequence>MNEDILNQLHFIHSSCNELDIQEKILIENKEDLSKIYQQQQHFFDELLSSDYNKEVDDLVNEIMCAQKDSLNKVDDYQENLKAEKKKLLQKEESIYEKQRNSVDIGDTHYVY</sequence>
<keyword evidence="3" id="KW-1185">Reference proteome</keyword>
<keyword evidence="1" id="KW-0175">Coiled coil</keyword>
<gene>
    <name evidence="2" type="ORF">EDD63_14911</name>
</gene>
<feature type="coiled-coil region" evidence="1">
    <location>
        <begin position="67"/>
        <end position="98"/>
    </location>
</feature>
<dbReference type="Proteomes" id="UP000294743">
    <property type="component" value="Unassembled WGS sequence"/>
</dbReference>